<keyword evidence="4" id="KW-0408">Iron</keyword>
<dbReference type="Proteomes" id="UP001603978">
    <property type="component" value="Unassembled WGS sequence"/>
</dbReference>
<dbReference type="InterPro" id="IPR051452">
    <property type="entry name" value="Diverse_Oxidoreductases"/>
</dbReference>
<keyword evidence="3" id="KW-0560">Oxidoreductase</keyword>
<evidence type="ECO:0000256" key="1">
    <source>
        <dbReference type="ARBA" id="ARBA00022714"/>
    </source>
</evidence>
<dbReference type="SUPFAM" id="SSF47741">
    <property type="entry name" value="CO dehydrogenase ISP C-domain like"/>
    <property type="match status" value="1"/>
</dbReference>
<dbReference type="Gene3D" id="3.10.20.30">
    <property type="match status" value="1"/>
</dbReference>
<sequence>MTRLTVNGTPVEVTTDPGAPLLDVLRGELGLAGTRFGCGEGLCGACFVLLDERVVASCDTPLSAAEGREVVTVEGLAPGEELHPVQRAILEEQAGQCGYCLSGMMISAAALLASEPRPDEEAVVAALDRNLCRCGVHRRIVRAVLKVAE</sequence>
<dbReference type="InterPro" id="IPR036010">
    <property type="entry name" value="2Fe-2S_ferredoxin-like_sf"/>
</dbReference>
<evidence type="ECO:0000256" key="3">
    <source>
        <dbReference type="ARBA" id="ARBA00023002"/>
    </source>
</evidence>
<evidence type="ECO:0000256" key="4">
    <source>
        <dbReference type="ARBA" id="ARBA00023004"/>
    </source>
</evidence>
<keyword evidence="8" id="KW-1185">Reference proteome</keyword>
<dbReference type="SUPFAM" id="SSF54292">
    <property type="entry name" value="2Fe-2S ferredoxin-like"/>
    <property type="match status" value="1"/>
</dbReference>
<comment type="caution">
    <text evidence="7">The sequence shown here is derived from an EMBL/GenBank/DDBJ whole genome shotgun (WGS) entry which is preliminary data.</text>
</comment>
<dbReference type="PROSITE" id="PS00197">
    <property type="entry name" value="2FE2S_FER_1"/>
    <property type="match status" value="1"/>
</dbReference>
<proteinExistence type="predicted"/>
<gene>
    <name evidence="7" type="ORF">ACFLIM_44765</name>
</gene>
<dbReference type="PANTHER" id="PTHR44379:SF6">
    <property type="entry name" value="BLR6046 PROTEIN"/>
    <property type="match status" value="1"/>
</dbReference>
<keyword evidence="2" id="KW-0479">Metal-binding</keyword>
<dbReference type="InterPro" id="IPR002888">
    <property type="entry name" value="2Fe-2S-bd"/>
</dbReference>
<dbReference type="Pfam" id="PF01799">
    <property type="entry name" value="Fer2_2"/>
    <property type="match status" value="1"/>
</dbReference>
<dbReference type="InterPro" id="IPR036884">
    <property type="entry name" value="2Fe-2S-bd_dom_sf"/>
</dbReference>
<evidence type="ECO:0000256" key="2">
    <source>
        <dbReference type="ARBA" id="ARBA00022723"/>
    </source>
</evidence>
<dbReference type="CDD" id="cd00207">
    <property type="entry name" value="fer2"/>
    <property type="match status" value="1"/>
</dbReference>
<dbReference type="PROSITE" id="PS51085">
    <property type="entry name" value="2FE2S_FER_2"/>
    <property type="match status" value="1"/>
</dbReference>
<evidence type="ECO:0000313" key="7">
    <source>
        <dbReference type="EMBL" id="MFG1710304.1"/>
    </source>
</evidence>
<dbReference type="EMBL" id="JBICRM010000046">
    <property type="protein sequence ID" value="MFG1710304.1"/>
    <property type="molecule type" value="Genomic_DNA"/>
</dbReference>
<name>A0ABW7AW89_9ACTN</name>
<keyword evidence="1" id="KW-0001">2Fe-2S</keyword>
<dbReference type="Pfam" id="PF00111">
    <property type="entry name" value="Fer2"/>
    <property type="match status" value="1"/>
</dbReference>
<accession>A0ABW7AW89</accession>
<evidence type="ECO:0000256" key="5">
    <source>
        <dbReference type="ARBA" id="ARBA00023014"/>
    </source>
</evidence>
<dbReference type="RefSeq" id="WP_393175949.1">
    <property type="nucleotide sequence ID" value="NZ_JBICRM010000046.1"/>
</dbReference>
<evidence type="ECO:0000259" key="6">
    <source>
        <dbReference type="PROSITE" id="PS51085"/>
    </source>
</evidence>
<dbReference type="InterPro" id="IPR001041">
    <property type="entry name" value="2Fe-2S_ferredoxin-type"/>
</dbReference>
<dbReference type="PANTHER" id="PTHR44379">
    <property type="entry name" value="OXIDOREDUCTASE WITH IRON-SULFUR SUBUNIT"/>
    <property type="match status" value="1"/>
</dbReference>
<keyword evidence="5" id="KW-0411">Iron-sulfur</keyword>
<evidence type="ECO:0000313" key="8">
    <source>
        <dbReference type="Proteomes" id="UP001603978"/>
    </source>
</evidence>
<feature type="domain" description="2Fe-2S ferredoxin-type" evidence="6">
    <location>
        <begin position="1"/>
        <end position="76"/>
    </location>
</feature>
<dbReference type="Gene3D" id="1.10.150.120">
    <property type="entry name" value="[2Fe-2S]-binding domain"/>
    <property type="match status" value="1"/>
</dbReference>
<dbReference type="InterPro" id="IPR006058">
    <property type="entry name" value="2Fe2S_fd_BS"/>
</dbReference>
<protein>
    <submittedName>
        <fullName evidence="7">(2Fe-2S)-binding protein</fullName>
    </submittedName>
</protein>
<dbReference type="InterPro" id="IPR012675">
    <property type="entry name" value="Beta-grasp_dom_sf"/>
</dbReference>
<organism evidence="7 8">
    <name type="scientific">Nonomuraea marmarensis</name>
    <dbReference type="NCBI Taxonomy" id="3351344"/>
    <lineage>
        <taxon>Bacteria</taxon>
        <taxon>Bacillati</taxon>
        <taxon>Actinomycetota</taxon>
        <taxon>Actinomycetes</taxon>
        <taxon>Streptosporangiales</taxon>
        <taxon>Streptosporangiaceae</taxon>
        <taxon>Nonomuraea</taxon>
    </lineage>
</organism>
<reference evidence="7 8" key="1">
    <citation type="submission" date="2024-10" db="EMBL/GenBank/DDBJ databases">
        <authorList>
            <person name="Topkara A.R."/>
            <person name="Saygin H."/>
        </authorList>
    </citation>
    <scope>NUCLEOTIDE SEQUENCE [LARGE SCALE GENOMIC DNA]</scope>
    <source>
        <strain evidence="7 8">M3C6</strain>
    </source>
</reference>